<dbReference type="AlphaFoldDB" id="A0A8T1X864"/>
<organism evidence="5 6">
    <name type="scientific">Phytophthora boehmeriae</name>
    <dbReference type="NCBI Taxonomy" id="109152"/>
    <lineage>
        <taxon>Eukaryota</taxon>
        <taxon>Sar</taxon>
        <taxon>Stramenopiles</taxon>
        <taxon>Oomycota</taxon>
        <taxon>Peronosporomycetes</taxon>
        <taxon>Peronosporales</taxon>
        <taxon>Peronosporaceae</taxon>
        <taxon>Phytophthora</taxon>
    </lineage>
</organism>
<dbReference type="GO" id="GO:0008270">
    <property type="term" value="F:zinc ion binding"/>
    <property type="evidence" value="ECO:0007669"/>
    <property type="project" value="UniProtKB-KW"/>
</dbReference>
<feature type="domain" description="RING-type" evidence="4">
    <location>
        <begin position="703"/>
        <end position="740"/>
    </location>
</feature>
<comment type="caution">
    <text evidence="5">The sequence shown here is derived from an EMBL/GenBank/DDBJ whole genome shotgun (WGS) entry which is preliminary data.</text>
</comment>
<feature type="region of interest" description="Disordered" evidence="3">
    <location>
        <begin position="1"/>
        <end position="138"/>
    </location>
</feature>
<dbReference type="Proteomes" id="UP000693981">
    <property type="component" value="Unassembled WGS sequence"/>
</dbReference>
<gene>
    <name evidence="5" type="ORF">PHYBOEH_000602</name>
</gene>
<keyword evidence="1" id="KW-0479">Metal-binding</keyword>
<feature type="compositionally biased region" description="Acidic residues" evidence="3">
    <location>
        <begin position="282"/>
        <end position="297"/>
    </location>
</feature>
<dbReference type="PROSITE" id="PS50089">
    <property type="entry name" value="ZF_RING_2"/>
    <property type="match status" value="1"/>
</dbReference>
<feature type="region of interest" description="Disordered" evidence="3">
    <location>
        <begin position="270"/>
        <end position="298"/>
    </location>
</feature>
<keyword evidence="1" id="KW-0862">Zinc</keyword>
<evidence type="ECO:0000256" key="3">
    <source>
        <dbReference type="SAM" id="MobiDB-lite"/>
    </source>
</evidence>
<feature type="coiled-coil region" evidence="2">
    <location>
        <begin position="524"/>
        <end position="551"/>
    </location>
</feature>
<dbReference type="GO" id="GO:0061630">
    <property type="term" value="F:ubiquitin protein ligase activity"/>
    <property type="evidence" value="ECO:0007669"/>
    <property type="project" value="TreeGrafter"/>
</dbReference>
<dbReference type="CDD" id="cd16649">
    <property type="entry name" value="mRING-HC-C3HC5_CGRF1-like"/>
    <property type="match status" value="1"/>
</dbReference>
<evidence type="ECO:0000256" key="2">
    <source>
        <dbReference type="SAM" id="Coils"/>
    </source>
</evidence>
<keyword evidence="1" id="KW-0863">Zinc-finger</keyword>
<dbReference type="PANTHER" id="PTHR22696">
    <property type="entry name" value="E3 UBIQUITIN-PROTEIN LIGASE RNF26"/>
    <property type="match status" value="1"/>
</dbReference>
<proteinExistence type="predicted"/>
<feature type="compositionally biased region" description="Basic residues" evidence="3">
    <location>
        <begin position="76"/>
        <end position="85"/>
    </location>
</feature>
<dbReference type="GO" id="GO:0016567">
    <property type="term" value="P:protein ubiquitination"/>
    <property type="evidence" value="ECO:0007669"/>
    <property type="project" value="TreeGrafter"/>
</dbReference>
<feature type="compositionally biased region" description="Polar residues" evidence="3">
    <location>
        <begin position="227"/>
        <end position="236"/>
    </location>
</feature>
<reference evidence="5" key="1">
    <citation type="submission" date="2021-02" db="EMBL/GenBank/DDBJ databases">
        <authorList>
            <person name="Palmer J.M."/>
        </authorList>
    </citation>
    <scope>NUCLEOTIDE SEQUENCE</scope>
    <source>
        <strain evidence="5">SCRP23</strain>
    </source>
</reference>
<protein>
    <recommendedName>
        <fullName evidence="4">RING-type domain-containing protein</fullName>
    </recommendedName>
</protein>
<keyword evidence="2" id="KW-0175">Coiled coil</keyword>
<evidence type="ECO:0000259" key="4">
    <source>
        <dbReference type="PROSITE" id="PS50089"/>
    </source>
</evidence>
<evidence type="ECO:0000313" key="6">
    <source>
        <dbReference type="Proteomes" id="UP000693981"/>
    </source>
</evidence>
<feature type="compositionally biased region" description="Polar residues" evidence="3">
    <location>
        <begin position="103"/>
        <end position="119"/>
    </location>
</feature>
<name>A0A8T1X864_9STRA</name>
<dbReference type="PANTHER" id="PTHR22696:SF1">
    <property type="entry name" value="E3 UBIQUITIN-PROTEIN LIGASE RNF26"/>
    <property type="match status" value="1"/>
</dbReference>
<accession>A0A8T1X864</accession>
<evidence type="ECO:0000313" key="5">
    <source>
        <dbReference type="EMBL" id="KAG7401544.1"/>
    </source>
</evidence>
<feature type="compositionally biased region" description="Acidic residues" evidence="3">
    <location>
        <begin position="198"/>
        <end position="223"/>
    </location>
</feature>
<sequence>MRSPVAMRIEQQTPQPPPDAVAPASNQQEDERAPSSATQFSLDKTESDDEASDGQRSQPQPPDFAGFEPHAEAQSRGKRAWHSRSQHQLLQRTRRRARRSSSGENQSQQSTGDNSTVSEVESAEGEGQTTAGNFAGEIESEAAEIRTLIARTARLWTAVDRAEHSEEVSMRQQSQAMETVSAQIRNELLPTQYTRVEVDDDEDSTLSSDDQDSEDEVDDENTETESLNGTEVRSNQDVAYPARDEAFVSSVQHNNAARVSSAQAHAAEQLPFRVDGENEESHIDDDSESEDFDEMDSEGTPIERGLELEQGEVMDASNRVINAAKARAIKNAMLGNLIKLSFRESITHAALEAGVLEIDHYDSDCELAYVDIFMSLVKMVCDAHVDVINGIDDAAESWMSPVDPTHEIWEAGMEAEYATHFSSDDENEDGDDNSFDSDSVLELQTVDEEKFMDQSVLNELLRRNDGMRNTNPATQIPVSPGEVQAESLTVAPPIARDTCQISDQPWDAPSNCDEDVERPWRRYCEDLIIRNREMQEQVALARRRIVQLSHNNQKLHLLADRVERDRDGLLFENDLLQSQLHGYEDHEHHHDSLMKELIMLRKRLKRKEQTFDVRSPGPSQQMHGHLDAGALTSNFNSLDDIRVALNQLSPRTLASYKMDELKVWEHLLEATLGRVRSAKEEKALEMQKKLDRQAEEQNELMLCVICLSNEKRILCLPCRHLCLCQTCSTREEVDKCPICRLEIEEMLAIYS</sequence>
<dbReference type="Pfam" id="PF13920">
    <property type="entry name" value="zf-C3HC4_3"/>
    <property type="match status" value="1"/>
</dbReference>
<dbReference type="OrthoDB" id="1711136at2759"/>
<dbReference type="EMBL" id="JAGDFL010000011">
    <property type="protein sequence ID" value="KAG7401544.1"/>
    <property type="molecule type" value="Genomic_DNA"/>
</dbReference>
<evidence type="ECO:0000256" key="1">
    <source>
        <dbReference type="PROSITE-ProRule" id="PRU00175"/>
    </source>
</evidence>
<dbReference type="InterPro" id="IPR001841">
    <property type="entry name" value="Znf_RING"/>
</dbReference>
<keyword evidence="6" id="KW-1185">Reference proteome</keyword>
<dbReference type="GO" id="GO:0006511">
    <property type="term" value="P:ubiquitin-dependent protein catabolic process"/>
    <property type="evidence" value="ECO:0007669"/>
    <property type="project" value="TreeGrafter"/>
</dbReference>
<feature type="region of interest" description="Disordered" evidence="3">
    <location>
        <begin position="191"/>
        <end position="236"/>
    </location>
</feature>